<feature type="transmembrane region" description="Helical" evidence="7">
    <location>
        <begin position="548"/>
        <end position="570"/>
    </location>
</feature>
<feature type="transmembrane region" description="Helical" evidence="7">
    <location>
        <begin position="221"/>
        <end position="244"/>
    </location>
</feature>
<feature type="transmembrane region" description="Helical" evidence="7">
    <location>
        <begin position="521"/>
        <end position="542"/>
    </location>
</feature>
<evidence type="ECO:0000313" key="8">
    <source>
        <dbReference type="EMBL" id="CAI5717688.1"/>
    </source>
</evidence>
<keyword evidence="4 7" id="KW-1133">Transmembrane helix</keyword>
<name>A0AAV0TB46_HYABA</name>
<dbReference type="EMBL" id="CANTFL010000183">
    <property type="protein sequence ID" value="CAI5717688.1"/>
    <property type="molecule type" value="Genomic_DNA"/>
</dbReference>
<feature type="region of interest" description="Disordered" evidence="6">
    <location>
        <begin position="22"/>
        <end position="42"/>
    </location>
</feature>
<feature type="transmembrane region" description="Helical" evidence="7">
    <location>
        <begin position="360"/>
        <end position="385"/>
    </location>
</feature>
<feature type="transmembrane region" description="Helical" evidence="7">
    <location>
        <begin position="293"/>
        <end position="316"/>
    </location>
</feature>
<feature type="transmembrane region" description="Helical" evidence="7">
    <location>
        <begin position="405"/>
        <end position="424"/>
    </location>
</feature>
<evidence type="ECO:0000256" key="4">
    <source>
        <dbReference type="ARBA" id="ARBA00022989"/>
    </source>
</evidence>
<evidence type="ECO:0008006" key="10">
    <source>
        <dbReference type="Google" id="ProtNLM"/>
    </source>
</evidence>
<reference evidence="8" key="1">
    <citation type="submission" date="2022-12" db="EMBL/GenBank/DDBJ databases">
        <authorList>
            <person name="Webb A."/>
        </authorList>
    </citation>
    <scope>NUCLEOTIDE SEQUENCE</scope>
    <source>
        <strain evidence="8">Hp1</strain>
    </source>
</reference>
<proteinExistence type="inferred from homology"/>
<dbReference type="Pfam" id="PF01554">
    <property type="entry name" value="MatE"/>
    <property type="match status" value="2"/>
</dbReference>
<dbReference type="GO" id="GO:0016020">
    <property type="term" value="C:membrane"/>
    <property type="evidence" value="ECO:0007669"/>
    <property type="project" value="UniProtKB-SubCell"/>
</dbReference>
<evidence type="ECO:0000256" key="3">
    <source>
        <dbReference type="ARBA" id="ARBA00022692"/>
    </source>
</evidence>
<dbReference type="InterPro" id="IPR002528">
    <property type="entry name" value="MATE_fam"/>
</dbReference>
<accession>A0AAV0TB46</accession>
<feature type="transmembrane region" description="Helical" evidence="7">
    <location>
        <begin position="144"/>
        <end position="165"/>
    </location>
</feature>
<dbReference type="AlphaFoldDB" id="A0AAV0TB46"/>
<comment type="similarity">
    <text evidence="2">Belongs to the multi antimicrobial extrusion (MATE) (TC 2.A.66.1) family.</text>
</comment>
<sequence length="585" mass="63166">MDTPSEHSSLLHSKDTTTSARNNTIYSIDLGPTTPRTTRTDKDNDAWDVAISDLTLATITRGSSFVAASCRSLSVTSSDGANLRGDDGDDDDDDGPTTTAGLSLDLVDSPRSCASLFPAGNREDAATEEDEPNVRDEFWRSMALAYPVVVTYTLEYLPGVVGIVLVGHMDSPDTKRFVAAATLSAMFTNVSSLSIGFGLTSALDTLCSQAYGAGKLSKLGVYFQAGVLVIGACLVPVFLLNWHATTFLIWSGQDAHVAQLAGEFSRVTVFGVPFLFLYELARKVLQAQNIVRPMVLFALAGTFVNVVGGYALTYWTPLGFHGAALSRTLGYMVLPLCLVPYFVVSRNYRLWWSGWQLKKAWALVPLFMRLGLPGMAMMVLEWWAYELLAVLAGNLPDGVVAVSTHAVLMNVASMIYMVFMGISISSNIRVGNCLGANCPKKARVISYITLSTVSVLSCFFALLLYVLRHQIPLIVINDPVAVQRASNALLVLIPYVFVDSLNCAIQGIYKGAGWQNMAAKTNAIAFYGIGIPLGAVLSFHYGVGIEGLWIGFGVGVATALTVCSINLYYASWEQMALEARARLAH</sequence>
<feature type="transmembrane region" description="Helical" evidence="7">
    <location>
        <begin position="444"/>
        <end position="467"/>
    </location>
</feature>
<evidence type="ECO:0000256" key="2">
    <source>
        <dbReference type="ARBA" id="ARBA00010199"/>
    </source>
</evidence>
<dbReference type="PANTHER" id="PTHR11206">
    <property type="entry name" value="MULTIDRUG RESISTANCE PROTEIN"/>
    <property type="match status" value="1"/>
</dbReference>
<evidence type="ECO:0000313" key="9">
    <source>
        <dbReference type="Proteomes" id="UP001162031"/>
    </source>
</evidence>
<feature type="transmembrane region" description="Helical" evidence="7">
    <location>
        <begin position="328"/>
        <end position="348"/>
    </location>
</feature>
<keyword evidence="9" id="KW-1185">Reference proteome</keyword>
<comment type="caution">
    <text evidence="8">The sequence shown here is derived from an EMBL/GenBank/DDBJ whole genome shotgun (WGS) entry which is preliminary data.</text>
</comment>
<evidence type="ECO:0000256" key="1">
    <source>
        <dbReference type="ARBA" id="ARBA00004141"/>
    </source>
</evidence>
<feature type="transmembrane region" description="Helical" evidence="7">
    <location>
        <begin position="264"/>
        <end position="281"/>
    </location>
</feature>
<feature type="region of interest" description="Disordered" evidence="6">
    <location>
        <begin position="76"/>
        <end position="103"/>
    </location>
</feature>
<comment type="subcellular location">
    <subcellularLocation>
        <location evidence="1">Membrane</location>
        <topology evidence="1">Multi-pass membrane protein</topology>
    </subcellularLocation>
</comment>
<dbReference type="GO" id="GO:0015297">
    <property type="term" value="F:antiporter activity"/>
    <property type="evidence" value="ECO:0007669"/>
    <property type="project" value="InterPro"/>
</dbReference>
<protein>
    <recommendedName>
        <fullName evidence="10">Multidrug and toxin extrusion protein</fullName>
    </recommendedName>
</protein>
<evidence type="ECO:0000256" key="6">
    <source>
        <dbReference type="SAM" id="MobiDB-lite"/>
    </source>
</evidence>
<keyword evidence="3 7" id="KW-0812">Transmembrane</keyword>
<feature type="transmembrane region" description="Helical" evidence="7">
    <location>
        <begin position="177"/>
        <end position="200"/>
    </location>
</feature>
<dbReference type="Proteomes" id="UP001162031">
    <property type="component" value="Unassembled WGS sequence"/>
</dbReference>
<evidence type="ECO:0000256" key="5">
    <source>
        <dbReference type="ARBA" id="ARBA00023136"/>
    </source>
</evidence>
<feature type="transmembrane region" description="Helical" evidence="7">
    <location>
        <begin position="487"/>
        <end position="509"/>
    </location>
</feature>
<organism evidence="8 9">
    <name type="scientific">Hyaloperonospora brassicae</name>
    <name type="common">Brassica downy mildew</name>
    <name type="synonym">Peronospora brassicae</name>
    <dbReference type="NCBI Taxonomy" id="162125"/>
    <lineage>
        <taxon>Eukaryota</taxon>
        <taxon>Sar</taxon>
        <taxon>Stramenopiles</taxon>
        <taxon>Oomycota</taxon>
        <taxon>Peronosporomycetes</taxon>
        <taxon>Peronosporales</taxon>
        <taxon>Peronosporaceae</taxon>
        <taxon>Hyaloperonospora</taxon>
    </lineage>
</organism>
<gene>
    <name evidence="8" type="ORF">HBR001_LOCUS1867</name>
</gene>
<keyword evidence="5 7" id="KW-0472">Membrane</keyword>
<dbReference type="CDD" id="cd13132">
    <property type="entry name" value="MATE_eukaryotic"/>
    <property type="match status" value="1"/>
</dbReference>
<dbReference type="InterPro" id="IPR045069">
    <property type="entry name" value="MATE_euk"/>
</dbReference>
<dbReference type="GO" id="GO:1990961">
    <property type="term" value="P:xenobiotic detoxification by transmembrane export across the plasma membrane"/>
    <property type="evidence" value="ECO:0007669"/>
    <property type="project" value="InterPro"/>
</dbReference>
<dbReference type="GO" id="GO:0042910">
    <property type="term" value="F:xenobiotic transmembrane transporter activity"/>
    <property type="evidence" value="ECO:0007669"/>
    <property type="project" value="InterPro"/>
</dbReference>
<evidence type="ECO:0000256" key="7">
    <source>
        <dbReference type="SAM" id="Phobius"/>
    </source>
</evidence>
<dbReference type="NCBIfam" id="TIGR00797">
    <property type="entry name" value="matE"/>
    <property type="match status" value="1"/>
</dbReference>